<reference evidence="2" key="1">
    <citation type="journal article" date="2020" name="mSystems">
        <title>Genome- and Community-Level Interaction Insights into Carbon Utilization and Element Cycling Functions of Hydrothermarchaeota in Hydrothermal Sediment.</title>
        <authorList>
            <person name="Zhou Z."/>
            <person name="Liu Y."/>
            <person name="Xu W."/>
            <person name="Pan J."/>
            <person name="Luo Z.H."/>
            <person name="Li M."/>
        </authorList>
    </citation>
    <scope>NUCLEOTIDE SEQUENCE [LARGE SCALE GENOMIC DNA]</scope>
    <source>
        <strain evidence="2">HyVt-577</strain>
    </source>
</reference>
<proteinExistence type="predicted"/>
<name>A0A7V4U477_CALAY</name>
<keyword evidence="1" id="KW-1133">Transmembrane helix</keyword>
<protein>
    <submittedName>
        <fullName evidence="2">Uncharacterized protein</fullName>
    </submittedName>
</protein>
<comment type="caution">
    <text evidence="2">The sequence shown here is derived from an EMBL/GenBank/DDBJ whole genome shotgun (WGS) entry which is preliminary data.</text>
</comment>
<dbReference type="AlphaFoldDB" id="A0A7V4U477"/>
<accession>A0A7V4U477</accession>
<gene>
    <name evidence="2" type="ORF">ENK44_12770</name>
</gene>
<keyword evidence="1" id="KW-0812">Transmembrane</keyword>
<evidence type="ECO:0000256" key="1">
    <source>
        <dbReference type="SAM" id="Phobius"/>
    </source>
</evidence>
<sequence length="254" mass="29269">MIDEKYIEWMHLAIDGKLSRKDREKLDVYLQSNAEAREFFEQLLRTVEILDHTEEIVPPDDLKQRIMSSIDFSRYAAKEQKASFAERLTEWFYRPQAKLVYAFAAGLLLGLLALSPFWFKYAQPDVTDLSGTIGVLPDNRFRTIEEIPVQTSGLAGTIEIKKYQQFISVNIHIKTINTAQLTIEFDPGLLQWNRFIPQDAEAVNLKYKSNTLTFLLSSSTEMSLFFRQLQPDARLTLRLIGDGNLVVEKTLVIE</sequence>
<dbReference type="Proteomes" id="UP000885779">
    <property type="component" value="Unassembled WGS sequence"/>
</dbReference>
<organism evidence="2">
    <name type="scientific">Caldithrix abyssi</name>
    <dbReference type="NCBI Taxonomy" id="187145"/>
    <lineage>
        <taxon>Bacteria</taxon>
        <taxon>Pseudomonadati</taxon>
        <taxon>Calditrichota</taxon>
        <taxon>Calditrichia</taxon>
        <taxon>Calditrichales</taxon>
        <taxon>Calditrichaceae</taxon>
        <taxon>Caldithrix</taxon>
    </lineage>
</organism>
<feature type="transmembrane region" description="Helical" evidence="1">
    <location>
        <begin position="99"/>
        <end position="119"/>
    </location>
</feature>
<evidence type="ECO:0000313" key="2">
    <source>
        <dbReference type="EMBL" id="HGY56574.1"/>
    </source>
</evidence>
<dbReference type="EMBL" id="DRQG01000116">
    <property type="protein sequence ID" value="HGY56574.1"/>
    <property type="molecule type" value="Genomic_DNA"/>
</dbReference>
<keyword evidence="1" id="KW-0472">Membrane</keyword>